<dbReference type="EMBL" id="JANUGX010000019">
    <property type="protein sequence ID" value="MCS0590732.1"/>
    <property type="molecule type" value="Genomic_DNA"/>
</dbReference>
<name>A0ABT2A998_9BURK</name>
<keyword evidence="1" id="KW-0812">Transmembrane</keyword>
<comment type="caution">
    <text evidence="2">The sequence shown here is derived from an EMBL/GenBank/DDBJ whole genome shotgun (WGS) entry which is preliminary data.</text>
</comment>
<keyword evidence="1" id="KW-0472">Membrane</keyword>
<evidence type="ECO:0000313" key="2">
    <source>
        <dbReference type="EMBL" id="MCS0590732.1"/>
    </source>
</evidence>
<keyword evidence="3" id="KW-1185">Reference proteome</keyword>
<gene>
    <name evidence="2" type="ORF">NX782_16180</name>
</gene>
<reference evidence="2 3" key="1">
    <citation type="submission" date="2022-08" db="EMBL/GenBank/DDBJ databases">
        <title>Reclassification of Massilia species as members of the genera Telluria, Duganella, Pseudoduganella, Mokoshia gen. nov. and Zemynaea gen. nov. using orthogonal and non-orthogonal genome-based approaches.</title>
        <authorList>
            <person name="Bowman J.P."/>
        </authorList>
    </citation>
    <scope>NUCLEOTIDE SEQUENCE [LARGE SCALE GENOMIC DNA]</scope>
    <source>
        <strain evidence="2 3">LMG 28164</strain>
    </source>
</reference>
<protein>
    <submittedName>
        <fullName evidence="2">Uncharacterized protein</fullName>
    </submittedName>
</protein>
<feature type="transmembrane region" description="Helical" evidence="1">
    <location>
        <begin position="15"/>
        <end position="38"/>
    </location>
</feature>
<dbReference type="Proteomes" id="UP001205560">
    <property type="component" value="Unassembled WGS sequence"/>
</dbReference>
<dbReference type="NCBIfam" id="NF045611">
    <property type="entry name" value="small_CydP"/>
    <property type="match status" value="1"/>
</dbReference>
<sequence>MNTGSSPARAPRERLALTLFVTIALKCLILYGIWHAFFSHPQTRHMLLPAAQVERHLFSAPARPDFSNK</sequence>
<evidence type="ECO:0000313" key="3">
    <source>
        <dbReference type="Proteomes" id="UP001205560"/>
    </source>
</evidence>
<dbReference type="RefSeq" id="WP_258846508.1">
    <property type="nucleotide sequence ID" value="NZ_JANUGX010000019.1"/>
</dbReference>
<proteinExistence type="predicted"/>
<evidence type="ECO:0000256" key="1">
    <source>
        <dbReference type="SAM" id="Phobius"/>
    </source>
</evidence>
<organism evidence="2 3">
    <name type="scientific">Massilia norwichensis</name>
    <dbReference type="NCBI Taxonomy" id="1442366"/>
    <lineage>
        <taxon>Bacteria</taxon>
        <taxon>Pseudomonadati</taxon>
        <taxon>Pseudomonadota</taxon>
        <taxon>Betaproteobacteria</taxon>
        <taxon>Burkholderiales</taxon>
        <taxon>Oxalobacteraceae</taxon>
        <taxon>Telluria group</taxon>
        <taxon>Massilia</taxon>
    </lineage>
</organism>
<keyword evidence="1" id="KW-1133">Transmembrane helix</keyword>
<dbReference type="InterPro" id="IPR054636">
    <property type="entry name" value="CydP"/>
</dbReference>
<accession>A0ABT2A998</accession>